<dbReference type="AlphaFoldDB" id="A0A067PZU6"/>
<proteinExistence type="predicted"/>
<dbReference type="EMBL" id="KL197714">
    <property type="protein sequence ID" value="KDQ60244.1"/>
    <property type="molecule type" value="Genomic_DNA"/>
</dbReference>
<reference evidence="3" key="1">
    <citation type="journal article" date="2014" name="Proc. Natl. Acad. Sci. U.S.A.">
        <title>Extensive sampling of basidiomycete genomes demonstrates inadequacy of the white-rot/brown-rot paradigm for wood decay fungi.</title>
        <authorList>
            <person name="Riley R."/>
            <person name="Salamov A.A."/>
            <person name="Brown D.W."/>
            <person name="Nagy L.G."/>
            <person name="Floudas D."/>
            <person name="Held B.W."/>
            <person name="Levasseur A."/>
            <person name="Lombard V."/>
            <person name="Morin E."/>
            <person name="Otillar R."/>
            <person name="Lindquist E.A."/>
            <person name="Sun H."/>
            <person name="LaButti K.M."/>
            <person name="Schmutz J."/>
            <person name="Jabbour D."/>
            <person name="Luo H."/>
            <person name="Baker S.E."/>
            <person name="Pisabarro A.G."/>
            <person name="Walton J.D."/>
            <person name="Blanchette R.A."/>
            <person name="Henrissat B."/>
            <person name="Martin F."/>
            <person name="Cullen D."/>
            <person name="Hibbett D.S."/>
            <person name="Grigoriev I.V."/>
        </authorList>
    </citation>
    <scope>NUCLEOTIDE SEQUENCE [LARGE SCALE GENOMIC DNA]</scope>
    <source>
        <strain evidence="3">MUCL 33604</strain>
    </source>
</reference>
<dbReference type="OrthoDB" id="2530165at2759"/>
<feature type="compositionally biased region" description="Polar residues" evidence="1">
    <location>
        <begin position="204"/>
        <end position="216"/>
    </location>
</feature>
<evidence type="ECO:0000313" key="3">
    <source>
        <dbReference type="Proteomes" id="UP000027265"/>
    </source>
</evidence>
<feature type="compositionally biased region" description="Acidic residues" evidence="1">
    <location>
        <begin position="149"/>
        <end position="158"/>
    </location>
</feature>
<evidence type="ECO:0000256" key="1">
    <source>
        <dbReference type="SAM" id="MobiDB-lite"/>
    </source>
</evidence>
<feature type="compositionally biased region" description="Basic residues" evidence="1">
    <location>
        <begin position="217"/>
        <end position="226"/>
    </location>
</feature>
<protein>
    <submittedName>
        <fullName evidence="2">Uncharacterized protein</fullName>
    </submittedName>
</protein>
<evidence type="ECO:0000313" key="2">
    <source>
        <dbReference type="EMBL" id="KDQ60244.1"/>
    </source>
</evidence>
<feature type="region of interest" description="Disordered" evidence="1">
    <location>
        <begin position="146"/>
        <end position="284"/>
    </location>
</feature>
<dbReference type="Proteomes" id="UP000027265">
    <property type="component" value="Unassembled WGS sequence"/>
</dbReference>
<gene>
    <name evidence="2" type="ORF">JAAARDRAFT_77395</name>
</gene>
<sequence length="343" mass="36697">MDDFDRLPTTTRQAIDDAFDAVVQSESAPKHAPGGFVVNEPGGFLVDEPGGFIVDEPSDPAPGGFVLDEPPAAAPKPTYIPLSQIPSALALLDLPPDDDQVLSVFRNAASGWTGSTSQGAGEGQGEGMITRKDWRSVCAVLLASSTSLSEDEDEEPIDVDTIQRDGEGEESDLTPDDGEYEDEDGEEGGYEDEDGSEDEYVQPGPSNKRNAPPNRSSKTRKVKSRTQQRDSDSDSDSPKTLTSKQLETTLQTFALFFPSLPPPSTNSRSKKGKHKAREGEEQSIEDKFLGVEDIARAASLLKEKISVDESDFITPRVGWRGATGGSGGRGTTALGTCAYIQLP</sequence>
<feature type="compositionally biased region" description="Polar residues" evidence="1">
    <location>
        <begin position="238"/>
        <end position="252"/>
    </location>
</feature>
<accession>A0A067PZU6</accession>
<name>A0A067PZU6_9AGAM</name>
<dbReference type="InParanoid" id="A0A067PZU6"/>
<keyword evidence="3" id="KW-1185">Reference proteome</keyword>
<dbReference type="HOGENOM" id="CLU_047855_0_0_1"/>
<organism evidence="2 3">
    <name type="scientific">Jaapia argillacea MUCL 33604</name>
    <dbReference type="NCBI Taxonomy" id="933084"/>
    <lineage>
        <taxon>Eukaryota</taxon>
        <taxon>Fungi</taxon>
        <taxon>Dikarya</taxon>
        <taxon>Basidiomycota</taxon>
        <taxon>Agaricomycotina</taxon>
        <taxon>Agaricomycetes</taxon>
        <taxon>Agaricomycetidae</taxon>
        <taxon>Jaapiales</taxon>
        <taxon>Jaapiaceae</taxon>
        <taxon>Jaapia</taxon>
    </lineage>
</organism>
<feature type="compositionally biased region" description="Acidic residues" evidence="1">
    <location>
        <begin position="167"/>
        <end position="200"/>
    </location>
</feature>